<dbReference type="GO" id="GO:0050311">
    <property type="term" value="F:sulfite reductase (ferredoxin) activity"/>
    <property type="evidence" value="ECO:0007669"/>
    <property type="project" value="UniProtKB-EC"/>
</dbReference>
<dbReference type="EC" id="1.8.7.1" evidence="12"/>
<dbReference type="FunFam" id="3.30.413.10:FF:000014">
    <property type="entry name" value="Sulfite reductase [ferredoxin], chloroplastic"/>
    <property type="match status" value="1"/>
</dbReference>
<feature type="domain" description="Nitrite/sulphite reductase 4Fe-4S" evidence="10">
    <location>
        <begin position="166"/>
        <end position="318"/>
    </location>
</feature>
<feature type="domain" description="Nitrite/Sulfite reductase ferredoxin-like" evidence="11">
    <location>
        <begin position="337"/>
        <end position="401"/>
    </location>
</feature>
<dbReference type="EMBL" id="QWKZ01000009">
    <property type="protein sequence ID" value="RIH88884.1"/>
    <property type="molecule type" value="Genomic_DNA"/>
</dbReference>
<dbReference type="RefSeq" id="WP_119359174.1">
    <property type="nucleotide sequence ID" value="NZ_QWKZ01000009.1"/>
</dbReference>
<dbReference type="GO" id="GO:0000103">
    <property type="term" value="P:sulfate assimilation"/>
    <property type="evidence" value="ECO:0007669"/>
    <property type="project" value="TreeGrafter"/>
</dbReference>
<dbReference type="InterPro" id="IPR045169">
    <property type="entry name" value="NO2/SO3_Rdtase_4Fe4S_prot"/>
</dbReference>
<evidence type="ECO:0000256" key="2">
    <source>
        <dbReference type="ARBA" id="ARBA00001966"/>
    </source>
</evidence>
<dbReference type="PROSITE" id="PS00365">
    <property type="entry name" value="NIR_SIR"/>
    <property type="match status" value="1"/>
</dbReference>
<dbReference type="SUPFAM" id="SSF55124">
    <property type="entry name" value="Nitrite/Sulfite reductase N-terminal domain-like"/>
    <property type="match status" value="2"/>
</dbReference>
<dbReference type="GO" id="GO:0016002">
    <property type="term" value="F:sulfite reductase activity"/>
    <property type="evidence" value="ECO:0007669"/>
    <property type="project" value="TreeGrafter"/>
</dbReference>
<evidence type="ECO:0000313" key="12">
    <source>
        <dbReference type="EMBL" id="RIH88884.1"/>
    </source>
</evidence>
<dbReference type="Proteomes" id="UP000265800">
    <property type="component" value="Unassembled WGS sequence"/>
</dbReference>
<dbReference type="Pfam" id="PF01077">
    <property type="entry name" value="NIR_SIR"/>
    <property type="match status" value="1"/>
</dbReference>
<feature type="domain" description="Nitrite/Sulfite reductase ferredoxin-like" evidence="11">
    <location>
        <begin position="68"/>
        <end position="126"/>
    </location>
</feature>
<dbReference type="Gene3D" id="3.30.413.10">
    <property type="entry name" value="Sulfite Reductase Hemoprotein, domain 1"/>
    <property type="match status" value="2"/>
</dbReference>
<evidence type="ECO:0000256" key="6">
    <source>
        <dbReference type="ARBA" id="ARBA00022723"/>
    </source>
</evidence>
<dbReference type="GO" id="GO:0009337">
    <property type="term" value="C:sulfite reductase complex (NADPH)"/>
    <property type="evidence" value="ECO:0007669"/>
    <property type="project" value="TreeGrafter"/>
</dbReference>
<evidence type="ECO:0000259" key="11">
    <source>
        <dbReference type="Pfam" id="PF03460"/>
    </source>
</evidence>
<keyword evidence="8" id="KW-0408">Iron</keyword>
<dbReference type="Pfam" id="PF03460">
    <property type="entry name" value="NIR_SIR_ferr"/>
    <property type="match status" value="2"/>
</dbReference>
<keyword evidence="9" id="KW-0411">Iron-sulfur</keyword>
<comment type="cofactor">
    <cofactor evidence="1">
        <name>siroheme</name>
        <dbReference type="ChEBI" id="CHEBI:60052"/>
    </cofactor>
</comment>
<evidence type="ECO:0000259" key="10">
    <source>
        <dbReference type="Pfam" id="PF01077"/>
    </source>
</evidence>
<dbReference type="NCBIfam" id="NF010029">
    <property type="entry name" value="PRK13504.1"/>
    <property type="match status" value="1"/>
</dbReference>
<keyword evidence="5" id="KW-0349">Heme</keyword>
<dbReference type="InterPro" id="IPR045854">
    <property type="entry name" value="NO2/SO3_Rdtase_4Fe4S_sf"/>
</dbReference>
<dbReference type="Gene3D" id="3.90.480.10">
    <property type="entry name" value="Sulfite Reductase Hemoprotein,Domain 2"/>
    <property type="match status" value="1"/>
</dbReference>
<organism evidence="12 13">
    <name type="scientific">Meiothermus luteus</name>
    <dbReference type="NCBI Taxonomy" id="2026184"/>
    <lineage>
        <taxon>Bacteria</taxon>
        <taxon>Thermotogati</taxon>
        <taxon>Deinococcota</taxon>
        <taxon>Deinococci</taxon>
        <taxon>Thermales</taxon>
        <taxon>Thermaceae</taxon>
        <taxon>Meiothermus</taxon>
    </lineage>
</organism>
<name>A0A399EWF4_9DEIN</name>
<evidence type="ECO:0000256" key="8">
    <source>
        <dbReference type="ARBA" id="ARBA00023004"/>
    </source>
</evidence>
<comment type="cofactor">
    <cofactor evidence="2">
        <name>[4Fe-4S] cluster</name>
        <dbReference type="ChEBI" id="CHEBI:49883"/>
    </cofactor>
</comment>
<comment type="similarity">
    <text evidence="3">Belongs to the nitrite and sulfite reductase 4Fe-4S domain family.</text>
</comment>
<evidence type="ECO:0000256" key="9">
    <source>
        <dbReference type="ARBA" id="ARBA00023014"/>
    </source>
</evidence>
<evidence type="ECO:0000256" key="3">
    <source>
        <dbReference type="ARBA" id="ARBA00010429"/>
    </source>
</evidence>
<dbReference type="GO" id="GO:0046872">
    <property type="term" value="F:metal ion binding"/>
    <property type="evidence" value="ECO:0007669"/>
    <property type="project" value="UniProtKB-KW"/>
</dbReference>
<dbReference type="GO" id="GO:0051539">
    <property type="term" value="F:4 iron, 4 sulfur cluster binding"/>
    <property type="evidence" value="ECO:0007669"/>
    <property type="project" value="UniProtKB-KW"/>
</dbReference>
<proteinExistence type="inferred from homology"/>
<dbReference type="SUPFAM" id="SSF56014">
    <property type="entry name" value="Nitrite and sulphite reductase 4Fe-4S domain-like"/>
    <property type="match status" value="2"/>
</dbReference>
<keyword evidence="13" id="KW-1185">Reference proteome</keyword>
<evidence type="ECO:0000313" key="13">
    <source>
        <dbReference type="Proteomes" id="UP000265800"/>
    </source>
</evidence>
<dbReference type="InterPro" id="IPR005117">
    <property type="entry name" value="NiRdtase/SiRdtase_haem-b_fer"/>
</dbReference>
<evidence type="ECO:0000256" key="7">
    <source>
        <dbReference type="ARBA" id="ARBA00023002"/>
    </source>
</evidence>
<dbReference type="PRINTS" id="PR00397">
    <property type="entry name" value="SIROHAEM"/>
</dbReference>
<evidence type="ECO:0000256" key="5">
    <source>
        <dbReference type="ARBA" id="ARBA00022617"/>
    </source>
</evidence>
<dbReference type="GO" id="GO:0020037">
    <property type="term" value="F:heme binding"/>
    <property type="evidence" value="ECO:0007669"/>
    <property type="project" value="InterPro"/>
</dbReference>
<dbReference type="PANTHER" id="PTHR11493">
    <property type="entry name" value="SULFITE REDUCTASE [NADPH] SUBUNIT BETA-RELATED"/>
    <property type="match status" value="1"/>
</dbReference>
<dbReference type="OrthoDB" id="9803707at2"/>
<protein>
    <submittedName>
        <fullName evidence="12">Sulfite reductase [ferredoxin]</fullName>
        <ecNumber evidence="12">1.8.7.1</ecNumber>
    </submittedName>
</protein>
<dbReference type="InterPro" id="IPR036136">
    <property type="entry name" value="Nit/Sulf_reduc_fer-like_dom_sf"/>
</dbReference>
<dbReference type="PANTHER" id="PTHR11493:SF47">
    <property type="entry name" value="SULFITE REDUCTASE [NADPH] SUBUNIT BETA"/>
    <property type="match status" value="1"/>
</dbReference>
<dbReference type="InterPro" id="IPR006067">
    <property type="entry name" value="NO2/SO3_Rdtase_4Fe4S_dom"/>
</dbReference>
<evidence type="ECO:0000256" key="4">
    <source>
        <dbReference type="ARBA" id="ARBA00022485"/>
    </source>
</evidence>
<keyword evidence="7 12" id="KW-0560">Oxidoreductase</keyword>
<sequence>MSEKLSKVEQIKLQSQRLRGPVDRELENGLDHFSEEGYQILKFHGIYQQDDRDLRKARKAQGLGPAYSFMIRVAIPGGALTPQQYLALDDLADRLGNATLRITTRQAIQYHGVHKGGLKPLIQTLHRHLLTTLSACGDVVRNVVACPAPFADGVRAEVLAYAQALSQRLKPRTRAYYEIWLDGEKAVSAEESEPLYGDTYLPRKFKIAFAAPGDNCVDVYTQDIGIVPVVGQGLEGFTLLVGGGLGQSHGLKETRPILAKPLTTIPKAQLFEVVEAIVRVQRDHGRRDERKYSRMKYLVETWGLERFKATVEAYLGTPLPPAEPLHWASGDDHLGWHEQGDGRLFLGLFVENGRVRDELRRGIRAAVEQLGLEVRLTPQQNLLFINVPPEQKAQLEALLQAHGVPIPFQGQIPLVVQQAMACPALPTCGLAITEAERAMPKVIREVDALLTQLGLQEGPIPHIRMTGCPNGCARPYSAEVGLVGRSLNSYTLYLGGSPLGTRLGEPFLDNLKREDIAPVLRPLLAYYKEARLEGEAFGDFCQRVGLEALRERLHAAQT</sequence>
<reference evidence="12 13" key="1">
    <citation type="submission" date="2018-08" db="EMBL/GenBank/DDBJ databases">
        <title>Meiothermus luteus KCTC 52599 genome sequencing project.</title>
        <authorList>
            <person name="Da Costa M.S."/>
            <person name="Albuquerque L."/>
            <person name="Raposo P."/>
            <person name="Froufe H.J.C."/>
            <person name="Barroso C.S."/>
            <person name="Egas C."/>
        </authorList>
    </citation>
    <scope>NUCLEOTIDE SEQUENCE [LARGE SCALE GENOMIC DNA]</scope>
    <source>
        <strain evidence="12 13">KCTC 52599</strain>
    </source>
</reference>
<evidence type="ECO:0000256" key="1">
    <source>
        <dbReference type="ARBA" id="ARBA00001929"/>
    </source>
</evidence>
<gene>
    <name evidence="12" type="primary">sir</name>
    <name evidence="12" type="ORF">Mlute_00489</name>
</gene>
<accession>A0A399EWF4</accession>
<dbReference type="InterPro" id="IPR006066">
    <property type="entry name" value="NO2/SO3_Rdtase_FeS/sirohaem_BS"/>
</dbReference>
<dbReference type="AlphaFoldDB" id="A0A399EWF4"/>
<keyword evidence="4" id="KW-0004">4Fe-4S</keyword>
<keyword evidence="6" id="KW-0479">Metal-binding</keyword>
<comment type="caution">
    <text evidence="12">The sequence shown here is derived from an EMBL/GenBank/DDBJ whole genome shotgun (WGS) entry which is preliminary data.</text>
</comment>